<name>A0ABW8D3A0_9GAMM</name>
<keyword evidence="1" id="KW-0472">Membrane</keyword>
<keyword evidence="3" id="KW-1185">Reference proteome</keyword>
<dbReference type="Proteomes" id="UP001615550">
    <property type="component" value="Unassembled WGS sequence"/>
</dbReference>
<dbReference type="EMBL" id="JBGORX010000001">
    <property type="protein sequence ID" value="MFJ1267144.1"/>
    <property type="molecule type" value="Genomic_DNA"/>
</dbReference>
<protein>
    <submittedName>
        <fullName evidence="2">Uncharacterized protein</fullName>
    </submittedName>
</protein>
<evidence type="ECO:0000313" key="3">
    <source>
        <dbReference type="Proteomes" id="UP001615550"/>
    </source>
</evidence>
<evidence type="ECO:0000313" key="2">
    <source>
        <dbReference type="EMBL" id="MFJ1267144.1"/>
    </source>
</evidence>
<comment type="caution">
    <text evidence="2">The sequence shown here is derived from an EMBL/GenBank/DDBJ whole genome shotgun (WGS) entry which is preliminary data.</text>
</comment>
<accession>A0ABW8D3A0</accession>
<proteinExistence type="predicted"/>
<keyword evidence="1" id="KW-1133">Transmembrane helix</keyword>
<organism evidence="2 3">
    <name type="scientific">Legionella lytica</name>
    <dbReference type="NCBI Taxonomy" id="96232"/>
    <lineage>
        <taxon>Bacteria</taxon>
        <taxon>Pseudomonadati</taxon>
        <taxon>Pseudomonadota</taxon>
        <taxon>Gammaproteobacteria</taxon>
        <taxon>Legionellales</taxon>
        <taxon>Legionellaceae</taxon>
        <taxon>Legionella</taxon>
    </lineage>
</organism>
<feature type="transmembrane region" description="Helical" evidence="1">
    <location>
        <begin position="242"/>
        <end position="263"/>
    </location>
</feature>
<reference evidence="2 3" key="1">
    <citation type="submission" date="2024-08" db="EMBL/GenBank/DDBJ databases">
        <title>Draft Genome Sequence of Legionella lytica strain DSB2004, Isolated From a Fire Sprinkler System.</title>
        <authorList>
            <person name="Everhart A.D."/>
            <person name="Kidane D.T."/>
            <person name="Farone A.L."/>
            <person name="Farone M.B."/>
        </authorList>
    </citation>
    <scope>NUCLEOTIDE SEQUENCE [LARGE SCALE GENOMIC DNA]</scope>
    <source>
        <strain evidence="2 3">DSB2004</strain>
    </source>
</reference>
<dbReference type="RefSeq" id="WP_400185688.1">
    <property type="nucleotide sequence ID" value="NZ_JBGORX010000001.1"/>
</dbReference>
<gene>
    <name evidence="2" type="ORF">ACD661_01095</name>
</gene>
<evidence type="ECO:0000256" key="1">
    <source>
        <dbReference type="SAM" id="Phobius"/>
    </source>
</evidence>
<keyword evidence="1" id="KW-0812">Transmembrane</keyword>
<sequence length="291" mass="32345">MGTSKNQSAANKVIEARKQLLNTITTCESLAELKRLEKNYTTDDRYAVPKASTNLPRNRVKPTMSVPELQELVSLDKQIKEAFETQKNTIEARLVQPKADLSASLEDLVLVDERSEQDLSTSIEGLGLVDERSDVESHELPGQVQQAEISPLQELRRIAIARIEAELVNVANKCDRMSKKGDAYVEATLATRRIHHAIHNLTEKYIEDGDLQHFQEGTSALLDKNTEDMKTINEHRGWAKNFLGNLALFILGGGVGYAVVCAYRGKFFEFNTDTANVVGAVNEKISALSMS</sequence>